<keyword evidence="2" id="KW-0813">Transport</keyword>
<sequence length="314" mass="33208">MTAITQNLPWFVKDLGVSIVGKECYTSLVENLQLGDVKCLKYSLSKGLGIGIVLGGSIVKVPQILLITSARSARGLSLEAYVLETLSYAITLAYAVRNAFPFTTYGENLFLTIQNALITLLIIIYTPTKPRSAGASKTQSITVASAGLGLTALALYAVPADALQVLQLTTIPLSLFSKLPQIRQNLRAQSTGQLSAFAVFAQIAGCLARLFTTAQEVGDNLVLAGFALALFLNVILGTQLWMYWGSADAEPVSEKVAPAPALTETIGSGALLHAPIASRGTAIARPGTPTHRIATPPPRTPSSAGTRKWARKVD</sequence>
<feature type="region of interest" description="Disordered" evidence="8">
    <location>
        <begin position="282"/>
        <end position="314"/>
    </location>
</feature>
<evidence type="ECO:0008006" key="12">
    <source>
        <dbReference type="Google" id="ProtNLM"/>
    </source>
</evidence>
<evidence type="ECO:0000256" key="4">
    <source>
        <dbReference type="ARBA" id="ARBA00022737"/>
    </source>
</evidence>
<dbReference type="AlphaFoldDB" id="A0A0D2MC16"/>
<evidence type="ECO:0000256" key="7">
    <source>
        <dbReference type="ARBA" id="ARBA00038475"/>
    </source>
</evidence>
<dbReference type="Proteomes" id="UP000054270">
    <property type="component" value="Unassembled WGS sequence"/>
</dbReference>
<evidence type="ECO:0000256" key="5">
    <source>
        <dbReference type="ARBA" id="ARBA00022989"/>
    </source>
</evidence>
<evidence type="ECO:0000256" key="8">
    <source>
        <dbReference type="SAM" id="MobiDB-lite"/>
    </source>
</evidence>
<reference evidence="11" key="1">
    <citation type="submission" date="2014-04" db="EMBL/GenBank/DDBJ databases">
        <title>Evolutionary Origins and Diversification of the Mycorrhizal Mutualists.</title>
        <authorList>
            <consortium name="DOE Joint Genome Institute"/>
            <consortium name="Mycorrhizal Genomics Consortium"/>
            <person name="Kohler A."/>
            <person name="Kuo A."/>
            <person name="Nagy L.G."/>
            <person name="Floudas D."/>
            <person name="Copeland A."/>
            <person name="Barry K.W."/>
            <person name="Cichocki N."/>
            <person name="Veneault-Fourrey C."/>
            <person name="LaButti K."/>
            <person name="Lindquist E.A."/>
            <person name="Lipzen A."/>
            <person name="Lundell T."/>
            <person name="Morin E."/>
            <person name="Murat C."/>
            <person name="Riley R."/>
            <person name="Ohm R."/>
            <person name="Sun H."/>
            <person name="Tunlid A."/>
            <person name="Henrissat B."/>
            <person name="Grigoriev I.V."/>
            <person name="Hibbett D.S."/>
            <person name="Martin F."/>
        </authorList>
    </citation>
    <scope>NUCLEOTIDE SEQUENCE [LARGE SCALE GENOMIC DNA]</scope>
    <source>
        <strain evidence="11">FD-334 SS-4</strain>
    </source>
</reference>
<evidence type="ECO:0000256" key="3">
    <source>
        <dbReference type="ARBA" id="ARBA00022692"/>
    </source>
</evidence>
<evidence type="ECO:0000256" key="6">
    <source>
        <dbReference type="ARBA" id="ARBA00023136"/>
    </source>
</evidence>
<dbReference type="InterPro" id="IPR006603">
    <property type="entry name" value="PQ-loop_rpt"/>
</dbReference>
<dbReference type="EMBL" id="KN817562">
    <property type="protein sequence ID" value="KJA20978.1"/>
    <property type="molecule type" value="Genomic_DNA"/>
</dbReference>
<accession>A0A0D2MC16</accession>
<evidence type="ECO:0000313" key="11">
    <source>
        <dbReference type="Proteomes" id="UP000054270"/>
    </source>
</evidence>
<dbReference type="Gene3D" id="1.20.1280.290">
    <property type="match status" value="2"/>
</dbReference>
<dbReference type="InterPro" id="IPR016817">
    <property type="entry name" value="MannP-dilichol_defect-1"/>
</dbReference>
<feature type="transmembrane region" description="Helical" evidence="9">
    <location>
        <begin position="221"/>
        <end position="244"/>
    </location>
</feature>
<dbReference type="OMA" id="LQVLYYW"/>
<name>A0A0D2MC16_HYPSF</name>
<organism evidence="10 11">
    <name type="scientific">Hypholoma sublateritium (strain FD-334 SS-4)</name>
    <dbReference type="NCBI Taxonomy" id="945553"/>
    <lineage>
        <taxon>Eukaryota</taxon>
        <taxon>Fungi</taxon>
        <taxon>Dikarya</taxon>
        <taxon>Basidiomycota</taxon>
        <taxon>Agaricomycotina</taxon>
        <taxon>Agaricomycetes</taxon>
        <taxon>Agaricomycetidae</taxon>
        <taxon>Agaricales</taxon>
        <taxon>Agaricineae</taxon>
        <taxon>Strophariaceae</taxon>
        <taxon>Hypholoma</taxon>
    </lineage>
</organism>
<dbReference type="FunFam" id="1.20.1280.290:FF:000006">
    <property type="entry name" value="mannose-P-dolichol utilization defect 1 protein"/>
    <property type="match status" value="1"/>
</dbReference>
<dbReference type="PANTHER" id="PTHR12226">
    <property type="entry name" value="MANNOSE-P-DOLICHOL UTILIZATION DEFECT 1 LEC35 -RELATED"/>
    <property type="match status" value="1"/>
</dbReference>
<feature type="transmembrane region" description="Helical" evidence="9">
    <location>
        <begin position="48"/>
        <end position="68"/>
    </location>
</feature>
<protein>
    <recommendedName>
        <fullName evidence="12">Mannose-P-dolichol utilization defect 1 protein homolog</fullName>
    </recommendedName>
</protein>
<feature type="transmembrane region" description="Helical" evidence="9">
    <location>
        <begin position="140"/>
        <end position="158"/>
    </location>
</feature>
<keyword evidence="11" id="KW-1185">Reference proteome</keyword>
<evidence type="ECO:0000256" key="1">
    <source>
        <dbReference type="ARBA" id="ARBA00004141"/>
    </source>
</evidence>
<comment type="similarity">
    <text evidence="7">Belongs to the MPDU1 (TC 2.A.43.3) family.</text>
</comment>
<evidence type="ECO:0000256" key="9">
    <source>
        <dbReference type="SAM" id="Phobius"/>
    </source>
</evidence>
<dbReference type="SMART" id="SM00679">
    <property type="entry name" value="CTNS"/>
    <property type="match status" value="2"/>
</dbReference>
<evidence type="ECO:0000256" key="2">
    <source>
        <dbReference type="ARBA" id="ARBA00022448"/>
    </source>
</evidence>
<dbReference type="PANTHER" id="PTHR12226:SF2">
    <property type="entry name" value="MANNOSE-P-DOLICHOL UTILIZATION DEFECT 1 PROTEIN"/>
    <property type="match status" value="1"/>
</dbReference>
<keyword evidence="3 9" id="KW-0812">Transmembrane</keyword>
<keyword evidence="4" id="KW-0677">Repeat</keyword>
<feature type="transmembrane region" description="Helical" evidence="9">
    <location>
        <begin position="109"/>
        <end position="128"/>
    </location>
</feature>
<keyword evidence="5 9" id="KW-1133">Transmembrane helix</keyword>
<keyword evidence="6 9" id="KW-0472">Membrane</keyword>
<proteinExistence type="inferred from homology"/>
<feature type="transmembrane region" description="Helical" evidence="9">
    <location>
        <begin position="80"/>
        <end position="97"/>
    </location>
</feature>
<comment type="subcellular location">
    <subcellularLocation>
        <location evidence="1">Membrane</location>
        <topology evidence="1">Multi-pass membrane protein</topology>
    </subcellularLocation>
</comment>
<dbReference type="GO" id="GO:0016020">
    <property type="term" value="C:membrane"/>
    <property type="evidence" value="ECO:0007669"/>
    <property type="project" value="UniProtKB-SubCell"/>
</dbReference>
<dbReference type="OrthoDB" id="271506at2759"/>
<evidence type="ECO:0000313" key="10">
    <source>
        <dbReference type="EMBL" id="KJA20978.1"/>
    </source>
</evidence>
<gene>
    <name evidence="10" type="ORF">HYPSUDRAFT_141448</name>
</gene>
<dbReference type="Pfam" id="PF04193">
    <property type="entry name" value="PQ-loop"/>
    <property type="match status" value="2"/>
</dbReference>